<dbReference type="Proteomes" id="UP000315496">
    <property type="component" value="Chromosome 2"/>
</dbReference>
<evidence type="ECO:0000256" key="1">
    <source>
        <dbReference type="SAM" id="Phobius"/>
    </source>
</evidence>
<protein>
    <submittedName>
        <fullName evidence="2">Uncharacterized protein</fullName>
    </submittedName>
</protein>
<accession>A0A4Z1T7R4</accession>
<keyword evidence="1" id="KW-0472">Membrane</keyword>
<evidence type="ECO:0000313" key="3">
    <source>
        <dbReference type="Proteomes" id="UP000315496"/>
    </source>
</evidence>
<comment type="caution">
    <text evidence="2">The sequence shown here is derived from an EMBL/GenBank/DDBJ whole genome shotgun (WGS) entry which is preliminary data.</text>
</comment>
<dbReference type="OrthoDB" id="10255803at2759"/>
<dbReference type="EMBL" id="VDLU01000002">
    <property type="protein sequence ID" value="TNJ29197.1"/>
    <property type="molecule type" value="Genomic_DNA"/>
</dbReference>
<keyword evidence="1" id="KW-0812">Transmembrane</keyword>
<reference evidence="2 3" key="1">
    <citation type="submission" date="2019-05" db="EMBL/GenBank/DDBJ databases">
        <title>The compact genome of Giardia muris reveals important steps in the evolution of intestinal protozoan parasites.</title>
        <authorList>
            <person name="Xu F."/>
            <person name="Jimenez-Gonzalez A."/>
            <person name="Einarsson E."/>
            <person name="Astvaldsson A."/>
            <person name="Peirasmaki D."/>
            <person name="Eckmann L."/>
            <person name="Andersson J.O."/>
            <person name="Svard S.G."/>
            <person name="Jerlstrom-Hultqvist J."/>
        </authorList>
    </citation>
    <scope>NUCLEOTIDE SEQUENCE [LARGE SCALE GENOMIC DNA]</scope>
    <source>
        <strain evidence="2 3">Roberts-Thomson</strain>
    </source>
</reference>
<proteinExistence type="predicted"/>
<keyword evidence="3" id="KW-1185">Reference proteome</keyword>
<organism evidence="2 3">
    <name type="scientific">Giardia muris</name>
    <dbReference type="NCBI Taxonomy" id="5742"/>
    <lineage>
        <taxon>Eukaryota</taxon>
        <taxon>Metamonada</taxon>
        <taxon>Diplomonadida</taxon>
        <taxon>Hexamitidae</taxon>
        <taxon>Giardiinae</taxon>
        <taxon>Giardia</taxon>
    </lineage>
</organism>
<keyword evidence="1" id="KW-1133">Transmembrane helix</keyword>
<evidence type="ECO:0000313" key="2">
    <source>
        <dbReference type="EMBL" id="TNJ29197.1"/>
    </source>
</evidence>
<feature type="transmembrane region" description="Helical" evidence="1">
    <location>
        <begin position="21"/>
        <end position="44"/>
    </location>
</feature>
<sequence>MTSRIQRAYPPIPKLISPIMSTFLIGVSVLICVLTILMGVYLGLDVGYCGLSGSVHTIALSMGTGQRLSHATGPSYDGEYPVYDGGVDTFFLRDGVPLNELKEKTQGSRSESLQLGLILNHTFHKNRDKLTRMVGLRFTSIPGTTIQLNVGNPNRKRMLITEPWFDPSYLRHAASNPSEQEQEQELSAEIPIWFASLKEAAVGRQNGRTCNDDYDLNIAFGGQWTFHPLLIRGYHGQDVKFSNVRLRGEVVIDTMLLGDESLTLHLESSMLETLLIPKPSQTIDVRFHDVSSYLQLVLPKSDPYQFVGIVGMKSSSEVIMANLSTVTIPRPKVRINFHLQETYNTVCVQEMGAEIFLTDKGMLVPLLSVQASGSCACEDVNTIICGSLDRI</sequence>
<dbReference type="AlphaFoldDB" id="A0A4Z1T7R4"/>
<name>A0A4Z1T7R4_GIAMU</name>
<gene>
    <name evidence="2" type="ORF">GMRT_14964</name>
</gene>
<dbReference type="VEuPathDB" id="GiardiaDB:GMRT_14964"/>